<name>A0A7T4EF73_9CORY</name>
<dbReference type="InterPro" id="IPR032506">
    <property type="entry name" value="SGSH_C"/>
</dbReference>
<dbReference type="EMBL" id="CP069534">
    <property type="protein sequence ID" value="QRP71276.1"/>
    <property type="molecule type" value="Genomic_DNA"/>
</dbReference>
<reference evidence="3 5" key="1">
    <citation type="submission" date="2020-12" db="EMBL/GenBank/DDBJ databases">
        <title>FDA dAtabase for Regulatory Grade micrObial Sequences (FDA-ARGOS): Supporting development and validation of Infectious Disease Dx tests.</title>
        <authorList>
            <person name="Sproer C."/>
            <person name="Gronow S."/>
            <person name="Severitt S."/>
            <person name="Schroder I."/>
            <person name="Tallon L."/>
            <person name="Sadzewicz L."/>
            <person name="Zhao X."/>
            <person name="Boylan J."/>
            <person name="Ott S."/>
            <person name="Bowen H."/>
            <person name="Vavikolanu K."/>
            <person name="Mehta A."/>
            <person name="Aluvathingal J."/>
            <person name="Nadendla S."/>
            <person name="Lowell S."/>
            <person name="Myers T."/>
            <person name="Yan Y."/>
            <person name="Sichtig H."/>
        </authorList>
    </citation>
    <scope>NUCLEOTIDE SEQUENCE [LARGE SCALE GENOMIC DNA]</scope>
    <source>
        <strain evidence="3 5">FDAARGOS_1053</strain>
        <strain evidence="4">FDAARGOS_1191</strain>
    </source>
</reference>
<dbReference type="Pfam" id="PF16347">
    <property type="entry name" value="SGSH_C"/>
    <property type="match status" value="1"/>
</dbReference>
<feature type="domain" description="N-sulphoglucosamine sulphohydrolase C-terminal" evidence="2">
    <location>
        <begin position="102"/>
        <end position="172"/>
    </location>
</feature>
<accession>A0A7T4EF73</accession>
<sequence length="218" mass="23858">MDVILISAAEHDGLPLDCGLRFTNAHTTSADFAESRLALLTGQYQQRKPQTRIEEIIPLTATEYLGEGGLQLIECRRFDMDVSDLNPEAVIVAVSPNPVDDDYSTPFVVRWPGVTKPGTVCTELVSTLDIVPTIAAITGVDTRPNAPLSVDGMNLTPVIRYGAAGHRALFYDNQEVITVDAHLKDGTLTADEDSPDTAHQLQDQWNLWKQIMSMGPLQ</sequence>
<proteinExistence type="inferred from homology"/>
<organism evidence="3 5">
    <name type="scientific">Corynebacterium glucuronolyticum</name>
    <dbReference type="NCBI Taxonomy" id="39791"/>
    <lineage>
        <taxon>Bacteria</taxon>
        <taxon>Bacillati</taxon>
        <taxon>Actinomycetota</taxon>
        <taxon>Actinomycetes</taxon>
        <taxon>Mycobacteriales</taxon>
        <taxon>Corynebacteriaceae</taxon>
        <taxon>Corynebacterium</taxon>
    </lineage>
</organism>
<dbReference type="AlphaFoldDB" id="A0A7T4EF73"/>
<evidence type="ECO:0000313" key="5">
    <source>
        <dbReference type="Proteomes" id="UP000596145"/>
    </source>
</evidence>
<dbReference type="Proteomes" id="UP000617681">
    <property type="component" value="Chromosome"/>
</dbReference>
<evidence type="ECO:0000313" key="4">
    <source>
        <dbReference type="EMBL" id="QRP71276.1"/>
    </source>
</evidence>
<dbReference type="EMBL" id="CP066007">
    <property type="protein sequence ID" value="QQB46258.1"/>
    <property type="molecule type" value="Genomic_DNA"/>
</dbReference>
<gene>
    <name evidence="3" type="ORF">I6I10_12585</name>
    <name evidence="4" type="ORF">I6J21_03770</name>
</gene>
<protein>
    <recommendedName>
        <fullName evidence="2">N-sulphoglucosamine sulphohydrolase C-terminal domain-containing protein</fullName>
    </recommendedName>
</protein>
<dbReference type="PANTHER" id="PTHR42693:SF33">
    <property type="entry name" value="ARYLSULFATASE"/>
    <property type="match status" value="1"/>
</dbReference>
<dbReference type="GO" id="GO:0004065">
    <property type="term" value="F:arylsulfatase activity"/>
    <property type="evidence" value="ECO:0007669"/>
    <property type="project" value="TreeGrafter"/>
</dbReference>
<evidence type="ECO:0000313" key="3">
    <source>
        <dbReference type="EMBL" id="QQB46258.1"/>
    </source>
</evidence>
<dbReference type="Proteomes" id="UP000596145">
    <property type="component" value="Chromosome"/>
</dbReference>
<comment type="similarity">
    <text evidence="1">Belongs to the sulfatase family.</text>
</comment>
<dbReference type="InterPro" id="IPR050738">
    <property type="entry name" value="Sulfatase"/>
</dbReference>
<dbReference type="OrthoDB" id="4404473at2"/>
<dbReference type="RefSeq" id="WP_005395146.1">
    <property type="nucleotide sequence ID" value="NZ_CP066007.1"/>
</dbReference>
<evidence type="ECO:0000256" key="1">
    <source>
        <dbReference type="ARBA" id="ARBA00008779"/>
    </source>
</evidence>
<dbReference type="Gene3D" id="3.40.720.10">
    <property type="entry name" value="Alkaline Phosphatase, subunit A"/>
    <property type="match status" value="1"/>
</dbReference>
<dbReference type="PANTHER" id="PTHR42693">
    <property type="entry name" value="ARYLSULFATASE FAMILY MEMBER"/>
    <property type="match status" value="1"/>
</dbReference>
<evidence type="ECO:0000259" key="2">
    <source>
        <dbReference type="Pfam" id="PF16347"/>
    </source>
</evidence>
<dbReference type="GeneID" id="92759464"/>
<dbReference type="InterPro" id="IPR017850">
    <property type="entry name" value="Alkaline_phosphatase_core_sf"/>
</dbReference>
<dbReference type="SUPFAM" id="SSF53649">
    <property type="entry name" value="Alkaline phosphatase-like"/>
    <property type="match status" value="1"/>
</dbReference>